<reference evidence="1 2" key="1">
    <citation type="submission" date="2019-03" db="EMBL/GenBank/DDBJ databases">
        <title>Genomic Encyclopedia of Type Strains, Phase IV (KMG-IV): sequencing the most valuable type-strain genomes for metagenomic binning, comparative biology and taxonomic classification.</title>
        <authorList>
            <person name="Goeker M."/>
        </authorList>
    </citation>
    <scope>NUCLEOTIDE SEQUENCE [LARGE SCALE GENOMIC DNA]</scope>
    <source>
        <strain evidence="1 2">JA181</strain>
    </source>
</reference>
<dbReference type="AlphaFoldDB" id="A0A4R8F7P1"/>
<protein>
    <recommendedName>
        <fullName evidence="3">Beta-barrel porin 2</fullName>
    </recommendedName>
</protein>
<dbReference type="EMBL" id="SOEB01000038">
    <property type="protein sequence ID" value="TDX21584.1"/>
    <property type="molecule type" value="Genomic_DNA"/>
</dbReference>
<dbReference type="SUPFAM" id="SSF103515">
    <property type="entry name" value="Autotransporter"/>
    <property type="match status" value="1"/>
</dbReference>
<comment type="caution">
    <text evidence="1">The sequence shown here is derived from an EMBL/GenBank/DDBJ whole genome shotgun (WGS) entry which is preliminary data.</text>
</comment>
<evidence type="ECO:0000313" key="1">
    <source>
        <dbReference type="EMBL" id="TDX21584.1"/>
    </source>
</evidence>
<proteinExistence type="predicted"/>
<dbReference type="Proteomes" id="UP000295484">
    <property type="component" value="Unassembled WGS sequence"/>
</dbReference>
<sequence length="445" mass="48144">MALPRIHQVTAGMAAAGLCLLGPVPALTQGTDGGRLAELRFSQQLERDDGVSSTTTGLGVSLASRTRSSHLEFSADGGLEHDFNDSSPSSVQDPRVILSYGRESRSSALDLSFSYREDDVDSDFTEEDLDGRVLNFGDGTRRSMSTDLSLVTGRDAVFGTSLDLGYDSLTYSGTNDPSLIDEETRRAALALRFQLDPQLSTELRATFRDRDRADQGTDTRYESFGVSADYAISEALSTSLYVGHSRTTEDGITGESTEKGFTYDLSVILDRPNGTLTGSLSSDIDEAGQRTTARLTRSMDLPTGALTAGAGLSSSQGDSLRPLVSLAYSKDLPRGSLGASAEQAFTTDSDGDEVLNSRFSLSYRHSLTPLSSFQAGLGLSQTDYISADSEDGDRLWLDLSYRHNLAADWDIVSGYSHSLSKKGDADREYSNKVYISLEKSIQWRF</sequence>
<evidence type="ECO:0008006" key="3">
    <source>
        <dbReference type="Google" id="ProtNLM"/>
    </source>
</evidence>
<name>A0A4R8F7P1_9RHOB</name>
<accession>A0A4R8F7P1</accession>
<dbReference type="SUPFAM" id="SSF56935">
    <property type="entry name" value="Porins"/>
    <property type="match status" value="1"/>
</dbReference>
<dbReference type="InterPro" id="IPR036709">
    <property type="entry name" value="Autotransporte_beta_dom_sf"/>
</dbReference>
<organism evidence="1 2">
    <name type="scientific">Rhodovulum visakhapatnamense</name>
    <dbReference type="NCBI Taxonomy" id="364297"/>
    <lineage>
        <taxon>Bacteria</taxon>
        <taxon>Pseudomonadati</taxon>
        <taxon>Pseudomonadota</taxon>
        <taxon>Alphaproteobacteria</taxon>
        <taxon>Rhodobacterales</taxon>
        <taxon>Paracoccaceae</taxon>
        <taxon>Rhodovulum</taxon>
    </lineage>
</organism>
<evidence type="ECO:0000313" key="2">
    <source>
        <dbReference type="Proteomes" id="UP000295484"/>
    </source>
</evidence>
<gene>
    <name evidence="1" type="ORF">EV657_1387</name>
</gene>